<comment type="caution">
    <text evidence="4">The sequence shown here is derived from an EMBL/GenBank/DDBJ whole genome shotgun (WGS) entry which is preliminary data.</text>
</comment>
<dbReference type="SUPFAM" id="SSF54665">
    <property type="entry name" value="CO dehydrogenase molybdoprotein N-domain-like"/>
    <property type="match status" value="1"/>
</dbReference>
<accession>A0A371B2Z4</accession>
<proteinExistence type="predicted"/>
<feature type="domain" description="Aldehyde oxidase/xanthine dehydrogenase a/b hammerhead" evidence="3">
    <location>
        <begin position="31"/>
        <end position="149"/>
    </location>
</feature>
<reference evidence="5" key="1">
    <citation type="submission" date="2018-08" db="EMBL/GenBank/DDBJ databases">
        <authorList>
            <person name="Kim S.-J."/>
            <person name="Jung G.-Y."/>
        </authorList>
    </citation>
    <scope>NUCLEOTIDE SEQUENCE [LARGE SCALE GENOMIC DNA]</scope>
    <source>
        <strain evidence="5">GY_H</strain>
    </source>
</reference>
<dbReference type="GO" id="GO:0016491">
    <property type="term" value="F:oxidoreductase activity"/>
    <property type="evidence" value="ECO:0007669"/>
    <property type="project" value="UniProtKB-KW"/>
</dbReference>
<keyword evidence="5" id="KW-1185">Reference proteome</keyword>
<dbReference type="GO" id="GO:0005506">
    <property type="term" value="F:iron ion binding"/>
    <property type="evidence" value="ECO:0007669"/>
    <property type="project" value="InterPro"/>
</dbReference>
<evidence type="ECO:0000256" key="1">
    <source>
        <dbReference type="ARBA" id="ARBA00022505"/>
    </source>
</evidence>
<dbReference type="Proteomes" id="UP000263993">
    <property type="component" value="Unassembled WGS sequence"/>
</dbReference>
<keyword evidence="2" id="KW-0560">Oxidoreductase</keyword>
<dbReference type="SUPFAM" id="SSF56003">
    <property type="entry name" value="Molybdenum cofactor-binding domain"/>
    <property type="match status" value="1"/>
</dbReference>
<dbReference type="EMBL" id="QRGO01000002">
    <property type="protein sequence ID" value="RDV01902.1"/>
    <property type="molecule type" value="Genomic_DNA"/>
</dbReference>
<name>A0A371B2Z4_9BRAD</name>
<gene>
    <name evidence="4" type="ORF">DXH78_14915</name>
</gene>
<dbReference type="InterPro" id="IPR036856">
    <property type="entry name" value="Ald_Oxase/Xan_DH_a/b_sf"/>
</dbReference>
<dbReference type="InterPro" id="IPR046867">
    <property type="entry name" value="AldOxase/xan_DH_MoCoBD2"/>
</dbReference>
<evidence type="ECO:0000313" key="5">
    <source>
        <dbReference type="Proteomes" id="UP000263993"/>
    </source>
</evidence>
<dbReference type="SMART" id="SM01008">
    <property type="entry name" value="Ald_Xan_dh_C"/>
    <property type="match status" value="1"/>
</dbReference>
<dbReference type="OrthoDB" id="8428274at2"/>
<dbReference type="Gene3D" id="3.30.365.10">
    <property type="entry name" value="Aldehyde oxidase/xanthine dehydrogenase, molybdopterin binding domain"/>
    <property type="match status" value="4"/>
</dbReference>
<dbReference type="Pfam" id="PF20256">
    <property type="entry name" value="MoCoBD_2"/>
    <property type="match status" value="1"/>
</dbReference>
<dbReference type="Pfam" id="PF02738">
    <property type="entry name" value="MoCoBD_1"/>
    <property type="match status" value="1"/>
</dbReference>
<dbReference type="InterPro" id="IPR037165">
    <property type="entry name" value="AldOxase/xan_DH_Mopterin-bd_sf"/>
</dbReference>
<sequence length="786" mass="83350">MDDRTTETALSLTKFGIGQPVTRKEDPTLVQGKGRYNDDINLPKQVYAWMVRSSEPHGIIRGIDTEAAKAMPGVLAVLTGEDLTAYNGLKCYLPIKSRDGSPIRHVPRPALATDKVRFVGDPIACVIAETVAQAKDAAEAVSLDIEPLPAVTSAREAAKPGAPLLYDDIPNNIALDFQHGDPAKVGEALKNSAHVVRLPLVNQRIMVAAMEPRSAIGEYDGKNDHWTLHSSSQGVFGMKNLLKDILKAPAEKVRILTGNVGGSFGMKATPYPEYVCILHASKVLGRPVKWTDDRSGSFVSDHQGRDFDMTVEVGFDKEGHIQAIRMTGYGNLGAWCANFGPLLPTLNVTKNIIGMYKTPLLEVSTQCVYSNTTIVSAYRGAGRPEGALSIERCIDIAAGELGIDRFELRRRNFIKPKEMPFATPAGTTYDCGDFPGLFKQALDVGDVKGFAARKRASKKAGKLRGLGVACYVETTAAMTQEMGGIRFNADGTVTIITGTLDYGQGHASAFAQVLSAKLGIPFDQINLLQGDSDQLIAGGGSGGSRSAMLSGTAVVQASDKVIENGKQIAAHVLEASAGDIEFKAGTFTIAGTDRSVGIMDLAAQLRGGLKLPDGVPTTLDISHVTEAVPGTYPNGVHVVEVEIETDTGLTRVVKYNAVNDFGTVLNPLLVEGQVQGGIVQGLGQVLLEGVVYDDAGQLVTGSFMDYAMPRAHDAPMIAVDNRPVPTKTNPLGSKGCGEAGTSGGLPAVANAVIDALAEFGIKHLDMPMTSSKIWEAIEKAKSAKVA</sequence>
<dbReference type="InterPro" id="IPR000674">
    <property type="entry name" value="Ald_Oxase/Xan_DH_a/b"/>
</dbReference>
<dbReference type="PANTHER" id="PTHR11908:SF132">
    <property type="entry name" value="ALDEHYDE OXIDASE 1-RELATED"/>
    <property type="match status" value="1"/>
</dbReference>
<dbReference type="InterPro" id="IPR008274">
    <property type="entry name" value="AldOxase/xan_DH_MoCoBD1"/>
</dbReference>
<protein>
    <submittedName>
        <fullName evidence="4">Xanthine dehydrogenase family protein molybdopterin-binding subunit</fullName>
    </submittedName>
</protein>
<dbReference type="Gene3D" id="3.90.1170.50">
    <property type="entry name" value="Aldehyde oxidase/xanthine dehydrogenase, a/b hammerhead"/>
    <property type="match status" value="1"/>
</dbReference>
<evidence type="ECO:0000259" key="3">
    <source>
        <dbReference type="SMART" id="SM01008"/>
    </source>
</evidence>
<dbReference type="InterPro" id="IPR016208">
    <property type="entry name" value="Ald_Oxase/xanthine_DH-like"/>
</dbReference>
<evidence type="ECO:0000313" key="4">
    <source>
        <dbReference type="EMBL" id="RDV01902.1"/>
    </source>
</evidence>
<dbReference type="RefSeq" id="WP_115518026.1">
    <property type="nucleotide sequence ID" value="NZ_QRGO01000002.1"/>
</dbReference>
<keyword evidence="1" id="KW-0500">Molybdenum</keyword>
<dbReference type="AlphaFoldDB" id="A0A371B2Z4"/>
<dbReference type="PANTHER" id="PTHR11908">
    <property type="entry name" value="XANTHINE DEHYDROGENASE"/>
    <property type="match status" value="1"/>
</dbReference>
<evidence type="ECO:0000256" key="2">
    <source>
        <dbReference type="ARBA" id="ARBA00023002"/>
    </source>
</evidence>
<dbReference type="Pfam" id="PF01315">
    <property type="entry name" value="Ald_Xan_dh_C"/>
    <property type="match status" value="1"/>
</dbReference>
<organism evidence="4 5">
    <name type="scientific">Undibacter mobilis</name>
    <dbReference type="NCBI Taxonomy" id="2292256"/>
    <lineage>
        <taxon>Bacteria</taxon>
        <taxon>Pseudomonadati</taxon>
        <taxon>Pseudomonadota</taxon>
        <taxon>Alphaproteobacteria</taxon>
        <taxon>Hyphomicrobiales</taxon>
        <taxon>Nitrobacteraceae</taxon>
        <taxon>Undibacter</taxon>
    </lineage>
</organism>